<protein>
    <submittedName>
        <fullName evidence="10">Membrane protein</fullName>
    </submittedName>
</protein>
<feature type="transmembrane region" description="Helical" evidence="9">
    <location>
        <begin position="106"/>
        <end position="129"/>
    </location>
</feature>
<feature type="transmembrane region" description="Helical" evidence="9">
    <location>
        <begin position="221"/>
        <end position="239"/>
    </location>
</feature>
<proteinExistence type="inferred from homology"/>
<feature type="compositionally biased region" description="Basic and acidic residues" evidence="8">
    <location>
        <begin position="463"/>
        <end position="473"/>
    </location>
</feature>
<evidence type="ECO:0000256" key="3">
    <source>
        <dbReference type="ARBA" id="ARBA00022679"/>
    </source>
</evidence>
<evidence type="ECO:0000256" key="6">
    <source>
        <dbReference type="ARBA" id="ARBA00023136"/>
    </source>
</evidence>
<keyword evidence="4 9" id="KW-0812">Transmembrane</keyword>
<evidence type="ECO:0000256" key="7">
    <source>
        <dbReference type="ARBA" id="ARBA00024033"/>
    </source>
</evidence>
<dbReference type="InterPro" id="IPR018584">
    <property type="entry name" value="GT87"/>
</dbReference>
<comment type="similarity">
    <text evidence="7">Belongs to the glycosyltransferase 87 family.</text>
</comment>
<evidence type="ECO:0000256" key="2">
    <source>
        <dbReference type="ARBA" id="ARBA00022475"/>
    </source>
</evidence>
<evidence type="ECO:0000256" key="9">
    <source>
        <dbReference type="SAM" id="Phobius"/>
    </source>
</evidence>
<keyword evidence="3" id="KW-0808">Transferase</keyword>
<feature type="transmembrane region" description="Helical" evidence="9">
    <location>
        <begin position="311"/>
        <end position="328"/>
    </location>
</feature>
<feature type="transmembrane region" description="Helical" evidence="9">
    <location>
        <begin position="357"/>
        <end position="375"/>
    </location>
</feature>
<reference evidence="10 11" key="1">
    <citation type="journal article" date="2019" name="Emerg. Microbes Infect.">
        <title>Comprehensive subspecies identification of 175 nontuberculous mycobacteria species based on 7547 genomic profiles.</title>
        <authorList>
            <person name="Matsumoto Y."/>
            <person name="Kinjo T."/>
            <person name="Motooka D."/>
            <person name="Nabeya D."/>
            <person name="Jung N."/>
            <person name="Uechi K."/>
            <person name="Horii T."/>
            <person name="Iida T."/>
            <person name="Fujita J."/>
            <person name="Nakamura S."/>
        </authorList>
    </citation>
    <scope>NUCLEOTIDE SEQUENCE [LARGE SCALE GENOMIC DNA]</scope>
    <source>
        <strain evidence="10 11">JCM 14742</strain>
    </source>
</reference>
<dbReference type="GO" id="GO:0005886">
    <property type="term" value="C:plasma membrane"/>
    <property type="evidence" value="ECO:0007669"/>
    <property type="project" value="UniProtKB-SubCell"/>
</dbReference>
<evidence type="ECO:0000313" key="10">
    <source>
        <dbReference type="EMBL" id="BBZ43585.1"/>
    </source>
</evidence>
<feature type="transmembrane region" description="Helical" evidence="9">
    <location>
        <begin position="284"/>
        <end position="304"/>
    </location>
</feature>
<feature type="transmembrane region" description="Helical" evidence="9">
    <location>
        <begin position="141"/>
        <end position="159"/>
    </location>
</feature>
<dbReference type="EMBL" id="AP022614">
    <property type="protein sequence ID" value="BBZ43585.1"/>
    <property type="molecule type" value="Genomic_DNA"/>
</dbReference>
<name>A0A7I7YNY7_9MYCO</name>
<feature type="transmembrane region" description="Helical" evidence="9">
    <location>
        <begin position="387"/>
        <end position="409"/>
    </location>
</feature>
<dbReference type="GO" id="GO:0016758">
    <property type="term" value="F:hexosyltransferase activity"/>
    <property type="evidence" value="ECO:0007669"/>
    <property type="project" value="InterPro"/>
</dbReference>
<keyword evidence="11" id="KW-1185">Reference proteome</keyword>
<evidence type="ECO:0000256" key="4">
    <source>
        <dbReference type="ARBA" id="ARBA00022692"/>
    </source>
</evidence>
<feature type="transmembrane region" description="Helical" evidence="9">
    <location>
        <begin position="334"/>
        <end position="350"/>
    </location>
</feature>
<keyword evidence="6 9" id="KW-0472">Membrane</keyword>
<evidence type="ECO:0000256" key="5">
    <source>
        <dbReference type="ARBA" id="ARBA00022989"/>
    </source>
</evidence>
<dbReference type="Pfam" id="PF09594">
    <property type="entry name" value="GT87"/>
    <property type="match status" value="1"/>
</dbReference>
<comment type="subcellular location">
    <subcellularLocation>
        <location evidence="1">Cell membrane</location>
        <topology evidence="1">Multi-pass membrane protein</topology>
    </subcellularLocation>
</comment>
<feature type="region of interest" description="Disordered" evidence="8">
    <location>
        <begin position="414"/>
        <end position="473"/>
    </location>
</feature>
<keyword evidence="2" id="KW-1003">Cell membrane</keyword>
<evidence type="ECO:0000256" key="8">
    <source>
        <dbReference type="SAM" id="MobiDB-lite"/>
    </source>
</evidence>
<dbReference type="OrthoDB" id="9774600at2"/>
<accession>A0A7I7YNY7</accession>
<evidence type="ECO:0000313" key="11">
    <source>
        <dbReference type="Proteomes" id="UP000467105"/>
    </source>
</evidence>
<feature type="transmembrane region" description="Helical" evidence="9">
    <location>
        <begin position="194"/>
        <end position="214"/>
    </location>
</feature>
<sequence>MFGQRGSIEHTTGRRAALAIAVATATAWAVVYLVVEAIRVRSGEPGYLDLQVYRAGGHALLTGNSLYAGDFAAVNHSPNGLPFTYPPIAALMFVPLALLPAPAAAVVMVVLNAVACAVLLGLVLVAVPGDWSAWRRWAAPASARAATAVLAAAIAFVVSVPVQGNFTYGQLDLILAAAVALDLVPPSVPWPRGLLVGLAAAVKLTPAVFVGYFLVTRQWRALAVSLAAAASAAALGWLADPADSVRYVTATAFDPARIGRLTFASNQSLRGVVERIPALDASRGILVVALTVGVLALAVVAIEVSRRSRDTVAAVLCAAFIGLLCSPVSWGHHWVWLSATAVYFLIRWAVAGGARNVVGGLAVALLTITPPWMLLSHNHDRERGWNGFEQLLGGAWALAALALLVCFALPRPPATARSAEPHQPGQRDRRHRRRQFDCGAQHVAVDAAEAPHAVRDQGGPTAQRERDRHRSLP</sequence>
<dbReference type="Proteomes" id="UP000467105">
    <property type="component" value="Chromosome"/>
</dbReference>
<organism evidence="10 11">
    <name type="scientific">Mycobacterium parmense</name>
    <dbReference type="NCBI Taxonomy" id="185642"/>
    <lineage>
        <taxon>Bacteria</taxon>
        <taxon>Bacillati</taxon>
        <taxon>Actinomycetota</taxon>
        <taxon>Actinomycetes</taxon>
        <taxon>Mycobacteriales</taxon>
        <taxon>Mycobacteriaceae</taxon>
        <taxon>Mycobacterium</taxon>
        <taxon>Mycobacterium simiae complex</taxon>
    </lineage>
</organism>
<feature type="transmembrane region" description="Helical" evidence="9">
    <location>
        <begin position="16"/>
        <end position="35"/>
    </location>
</feature>
<dbReference type="AlphaFoldDB" id="A0A7I7YNY7"/>
<gene>
    <name evidence="10" type="ORF">MPRM_08660</name>
</gene>
<evidence type="ECO:0000256" key="1">
    <source>
        <dbReference type="ARBA" id="ARBA00004651"/>
    </source>
</evidence>
<keyword evidence="5 9" id="KW-1133">Transmembrane helix</keyword>